<feature type="compositionally biased region" description="Pro residues" evidence="3">
    <location>
        <begin position="104"/>
        <end position="118"/>
    </location>
</feature>
<dbReference type="InterPro" id="IPR050987">
    <property type="entry name" value="AtrR-like"/>
</dbReference>
<dbReference type="GO" id="GO:0006351">
    <property type="term" value="P:DNA-templated transcription"/>
    <property type="evidence" value="ECO:0007669"/>
    <property type="project" value="InterPro"/>
</dbReference>
<dbReference type="Proteomes" id="UP000279259">
    <property type="component" value="Unassembled WGS sequence"/>
</dbReference>
<dbReference type="OrthoDB" id="1708823at2759"/>
<evidence type="ECO:0000256" key="2">
    <source>
        <dbReference type="ARBA" id="ARBA00023242"/>
    </source>
</evidence>
<dbReference type="InterPro" id="IPR001138">
    <property type="entry name" value="Zn2Cys6_DnaBD"/>
</dbReference>
<evidence type="ECO:0000256" key="1">
    <source>
        <dbReference type="ARBA" id="ARBA00022723"/>
    </source>
</evidence>
<dbReference type="AlphaFoldDB" id="A0A427Y7M0"/>
<feature type="region of interest" description="Disordered" evidence="3">
    <location>
        <begin position="1"/>
        <end position="28"/>
    </location>
</feature>
<feature type="compositionally biased region" description="Low complexity" evidence="3">
    <location>
        <begin position="81"/>
        <end position="93"/>
    </location>
</feature>
<name>A0A427Y7M0_9TREE</name>
<dbReference type="EMBL" id="RSCD01000018">
    <property type="protein sequence ID" value="RSH87064.1"/>
    <property type="molecule type" value="Genomic_DNA"/>
</dbReference>
<dbReference type="CDD" id="cd00067">
    <property type="entry name" value="GAL4"/>
    <property type="match status" value="1"/>
</dbReference>
<dbReference type="PROSITE" id="PS50048">
    <property type="entry name" value="ZN2_CY6_FUNGAL_2"/>
    <property type="match status" value="1"/>
</dbReference>
<protein>
    <recommendedName>
        <fullName evidence="4">Zn(2)-C6 fungal-type domain-containing protein</fullName>
    </recommendedName>
</protein>
<dbReference type="PANTHER" id="PTHR46910:SF40">
    <property type="entry name" value="ZN(II)2CYS6 TRANSCRIPTION FACTOR (EUROFUNG)"/>
    <property type="match status" value="1"/>
</dbReference>
<evidence type="ECO:0000259" key="4">
    <source>
        <dbReference type="PROSITE" id="PS50048"/>
    </source>
</evidence>
<dbReference type="InterPro" id="IPR007219">
    <property type="entry name" value="XnlR_reg_dom"/>
</dbReference>
<dbReference type="Pfam" id="PF04082">
    <property type="entry name" value="Fungal_trans"/>
    <property type="match status" value="1"/>
</dbReference>
<feature type="domain" description="Zn(2)-C6 fungal-type" evidence="4">
    <location>
        <begin position="27"/>
        <end position="70"/>
    </location>
</feature>
<organism evidence="5 6">
    <name type="scientific">Saitozyma podzolica</name>
    <dbReference type="NCBI Taxonomy" id="1890683"/>
    <lineage>
        <taxon>Eukaryota</taxon>
        <taxon>Fungi</taxon>
        <taxon>Dikarya</taxon>
        <taxon>Basidiomycota</taxon>
        <taxon>Agaricomycotina</taxon>
        <taxon>Tremellomycetes</taxon>
        <taxon>Tremellales</taxon>
        <taxon>Trimorphomycetaceae</taxon>
        <taxon>Saitozyma</taxon>
    </lineage>
</organism>
<dbReference type="Gene3D" id="4.10.240.10">
    <property type="entry name" value="Zn(2)-C6 fungal-type DNA-binding domain"/>
    <property type="match status" value="1"/>
</dbReference>
<dbReference type="CDD" id="cd12148">
    <property type="entry name" value="fungal_TF_MHR"/>
    <property type="match status" value="1"/>
</dbReference>
<dbReference type="PANTHER" id="PTHR46910">
    <property type="entry name" value="TRANSCRIPTION FACTOR PDR1"/>
    <property type="match status" value="1"/>
</dbReference>
<evidence type="ECO:0000313" key="5">
    <source>
        <dbReference type="EMBL" id="RSH87064.1"/>
    </source>
</evidence>
<gene>
    <name evidence="5" type="ORF">EHS25_003553</name>
</gene>
<dbReference type="InterPro" id="IPR036864">
    <property type="entry name" value="Zn2-C6_fun-type_DNA-bd_sf"/>
</dbReference>
<sequence length="796" mass="86526">MSPMGPMGPQTSVSTGSSSSQRPPVPTCDWCRSRKVKCKPLEGADATTAQLLDLQPTCKRCFRRHNRCEFKYQFKKPGRPPGRTGRRTSSSTGPRDKDPTRSSGPPPPATPLEQPQPHPHPHLHPPPRHSDTSESPDPPSHHDHRHAAASSSPVDMADLFPEVPGIGGPDLDSLFGSAKATITAPTAQAQDTDRTFLDAILSRLPANDGDTSTPSQPLQFDYSLHNDPLSPFSFPVPQSTGTGPRASTDIWSMQGVGAGVAGVGVPGQLGTMTQVTPPYGLNNISDASIQSHISPSMLSASQPPVAAPSLPNHTEEPKRAAQAIPSIEEVTSWANVSFFVSLHIKHQHALVPLVHKPSFADDMLHRRDETDEQFRGLLSSIVAYTICQVPISLMSRQFTRQHLEALLFRAQKLARAVQLRNTHRPSLILLASIILDAISSQATNNPVLTDLLMSEARRLIFRLKLNQAMPMEGLNVYEVEVCRRLYWEFWAVEKTAALNGAAILLHELEGTPPLPMPVDDDYISAQGHFPQPTGKRSYMSGFIAVTRVFRILGECLCRHRAVSNGVGGTPLDTPNKLQWIKEAVSEIQQVLDGVPAPTGGTSGLSPQIENNVEAWWGIQRANIHITALCAEFALLDYKATLAPSNDLREERHMTAKRAYETLSSMPVEYLASNGESMRGKVLRIILALLASAPDAGDLGEDIWAWWNIYSQVQFVQVIPQTTDSTAVQEGSTMGTQVSAGIQAAEKLGRPAQVKNEATQLCYRAEVTRERGTPAVHACVRGSPAYAAPLLSTASES</sequence>
<keyword evidence="2" id="KW-0539">Nucleus</keyword>
<keyword evidence="1" id="KW-0479">Metal-binding</keyword>
<evidence type="ECO:0000256" key="3">
    <source>
        <dbReference type="SAM" id="MobiDB-lite"/>
    </source>
</evidence>
<feature type="compositionally biased region" description="Low complexity" evidence="3">
    <location>
        <begin position="8"/>
        <end position="22"/>
    </location>
</feature>
<reference evidence="5 6" key="1">
    <citation type="submission" date="2018-11" db="EMBL/GenBank/DDBJ databases">
        <title>Genome sequence of Saitozyma podzolica DSM 27192.</title>
        <authorList>
            <person name="Aliyu H."/>
            <person name="Gorte O."/>
            <person name="Ochsenreither K."/>
        </authorList>
    </citation>
    <scope>NUCLEOTIDE SEQUENCE [LARGE SCALE GENOMIC DNA]</scope>
    <source>
        <strain evidence="5 6">DSM 27192</strain>
    </source>
</reference>
<keyword evidence="6" id="KW-1185">Reference proteome</keyword>
<feature type="region of interest" description="Disordered" evidence="3">
    <location>
        <begin position="297"/>
        <end position="317"/>
    </location>
</feature>
<evidence type="ECO:0000313" key="6">
    <source>
        <dbReference type="Proteomes" id="UP000279259"/>
    </source>
</evidence>
<dbReference type="GO" id="GO:0000981">
    <property type="term" value="F:DNA-binding transcription factor activity, RNA polymerase II-specific"/>
    <property type="evidence" value="ECO:0007669"/>
    <property type="project" value="InterPro"/>
</dbReference>
<proteinExistence type="predicted"/>
<accession>A0A427Y7M0</accession>
<feature type="region of interest" description="Disordered" evidence="3">
    <location>
        <begin position="72"/>
        <end position="151"/>
    </location>
</feature>
<comment type="caution">
    <text evidence="5">The sequence shown here is derived from an EMBL/GenBank/DDBJ whole genome shotgun (WGS) entry which is preliminary data.</text>
</comment>
<dbReference type="SUPFAM" id="SSF57701">
    <property type="entry name" value="Zn2/Cys6 DNA-binding domain"/>
    <property type="match status" value="1"/>
</dbReference>
<dbReference type="GO" id="GO:0008270">
    <property type="term" value="F:zinc ion binding"/>
    <property type="evidence" value="ECO:0007669"/>
    <property type="project" value="InterPro"/>
</dbReference>
<dbReference type="GO" id="GO:0003677">
    <property type="term" value="F:DNA binding"/>
    <property type="evidence" value="ECO:0007669"/>
    <property type="project" value="InterPro"/>
</dbReference>